<evidence type="ECO:0000256" key="2">
    <source>
        <dbReference type="SAM" id="MobiDB-lite"/>
    </source>
</evidence>
<evidence type="ECO:0000313" key="3">
    <source>
        <dbReference type="EMBL" id="CAH8391854.1"/>
    </source>
</evidence>
<sequence length="174" mass="19098">MDKESATPALNVIKKDMNENTISDVIEMLRGLVDRLEKMEEKVDHRLQKMEEKVDMLISSVSLSNASMKTGTVKAEADNMSVDESSSDDEEPIRKKNSEVHTSNPKKAKTNRSSHFGPFVPFGFDEEPYSQTGFGKKKNHNNFNQFSGGGPSSLNVGGRFAGGRCGGLGQCSFC</sequence>
<protein>
    <submittedName>
        <fullName evidence="3">Uncharacterized protein</fullName>
    </submittedName>
</protein>
<keyword evidence="4" id="KW-1185">Reference proteome</keyword>
<reference evidence="3 4" key="1">
    <citation type="submission" date="2022-03" db="EMBL/GenBank/DDBJ databases">
        <authorList>
            <person name="Macdonald S."/>
            <person name="Ahmed S."/>
            <person name="Newling K."/>
        </authorList>
    </citation>
    <scope>NUCLEOTIDE SEQUENCE [LARGE SCALE GENOMIC DNA]</scope>
</reference>
<organism evidence="3 4">
    <name type="scientific">Eruca vesicaria subsp. sativa</name>
    <name type="common">Garden rocket</name>
    <name type="synonym">Eruca sativa</name>
    <dbReference type="NCBI Taxonomy" id="29727"/>
    <lineage>
        <taxon>Eukaryota</taxon>
        <taxon>Viridiplantae</taxon>
        <taxon>Streptophyta</taxon>
        <taxon>Embryophyta</taxon>
        <taxon>Tracheophyta</taxon>
        <taxon>Spermatophyta</taxon>
        <taxon>Magnoliopsida</taxon>
        <taxon>eudicotyledons</taxon>
        <taxon>Gunneridae</taxon>
        <taxon>Pentapetalae</taxon>
        <taxon>rosids</taxon>
        <taxon>malvids</taxon>
        <taxon>Brassicales</taxon>
        <taxon>Brassicaceae</taxon>
        <taxon>Brassiceae</taxon>
        <taxon>Eruca</taxon>
    </lineage>
</organism>
<name>A0ABC8M6B6_ERUVS</name>
<dbReference type="EMBL" id="CAKOAT010965154">
    <property type="protein sequence ID" value="CAH8391854.1"/>
    <property type="molecule type" value="Genomic_DNA"/>
</dbReference>
<proteinExistence type="predicted"/>
<dbReference type="AlphaFoldDB" id="A0ABC8M6B6"/>
<feature type="coiled-coil region" evidence="1">
    <location>
        <begin position="22"/>
        <end position="53"/>
    </location>
</feature>
<dbReference type="Proteomes" id="UP001642260">
    <property type="component" value="Unassembled WGS sequence"/>
</dbReference>
<evidence type="ECO:0000256" key="1">
    <source>
        <dbReference type="SAM" id="Coils"/>
    </source>
</evidence>
<evidence type="ECO:0000313" key="4">
    <source>
        <dbReference type="Proteomes" id="UP001642260"/>
    </source>
</evidence>
<accession>A0ABC8M6B6</accession>
<feature type="region of interest" description="Disordered" evidence="2">
    <location>
        <begin position="67"/>
        <end position="115"/>
    </location>
</feature>
<gene>
    <name evidence="3" type="ORF">ERUC_LOCUS44337</name>
</gene>
<comment type="caution">
    <text evidence="3">The sequence shown here is derived from an EMBL/GenBank/DDBJ whole genome shotgun (WGS) entry which is preliminary data.</text>
</comment>
<keyword evidence="1" id="KW-0175">Coiled coil</keyword>